<organism evidence="3 4">
    <name type="scientific">Knoellia sinensis KCTC 19936</name>
    <dbReference type="NCBI Taxonomy" id="1385520"/>
    <lineage>
        <taxon>Bacteria</taxon>
        <taxon>Bacillati</taxon>
        <taxon>Actinomycetota</taxon>
        <taxon>Actinomycetes</taxon>
        <taxon>Micrococcales</taxon>
        <taxon>Intrasporangiaceae</taxon>
        <taxon>Knoellia</taxon>
    </lineage>
</organism>
<keyword evidence="2" id="KW-0472">Membrane</keyword>
<dbReference type="Proteomes" id="UP000030002">
    <property type="component" value="Unassembled WGS sequence"/>
</dbReference>
<feature type="transmembrane region" description="Helical" evidence="2">
    <location>
        <begin position="6"/>
        <end position="29"/>
    </location>
</feature>
<sequence length="87" mass="8765">MSSAFRTIIGVGLLVFFIVGFAALFVEIVRSHTRKRPMTWREHARAGATPESLRSSSADGSRGGDYGGFFGGDVGGGGGGDGGGGGG</sequence>
<evidence type="ECO:0000256" key="1">
    <source>
        <dbReference type="SAM" id="MobiDB-lite"/>
    </source>
</evidence>
<feature type="compositionally biased region" description="Gly residues" evidence="1">
    <location>
        <begin position="61"/>
        <end position="87"/>
    </location>
</feature>
<reference evidence="3 4" key="1">
    <citation type="submission" date="2013-08" db="EMBL/GenBank/DDBJ databases">
        <title>The genome sequence of Knoellia sinensis.</title>
        <authorList>
            <person name="Zhu W."/>
            <person name="Wang G."/>
        </authorList>
    </citation>
    <scope>NUCLEOTIDE SEQUENCE [LARGE SCALE GENOMIC DNA]</scope>
    <source>
        <strain evidence="3 4">KCTC 19936</strain>
    </source>
</reference>
<keyword evidence="4" id="KW-1185">Reference proteome</keyword>
<keyword evidence="2" id="KW-1133">Transmembrane helix</keyword>
<dbReference type="EMBL" id="AVPJ01000005">
    <property type="protein sequence ID" value="KGN33022.1"/>
    <property type="molecule type" value="Genomic_DNA"/>
</dbReference>
<proteinExistence type="predicted"/>
<keyword evidence="2" id="KW-0812">Transmembrane</keyword>
<dbReference type="AlphaFoldDB" id="A0A0A0JAK6"/>
<evidence type="ECO:0000313" key="4">
    <source>
        <dbReference type="Proteomes" id="UP000030002"/>
    </source>
</evidence>
<name>A0A0A0JAK6_9MICO</name>
<comment type="caution">
    <text evidence="3">The sequence shown here is derived from an EMBL/GenBank/DDBJ whole genome shotgun (WGS) entry which is preliminary data.</text>
</comment>
<feature type="region of interest" description="Disordered" evidence="1">
    <location>
        <begin position="36"/>
        <end position="87"/>
    </location>
</feature>
<protein>
    <submittedName>
        <fullName evidence="3">Uncharacterized protein</fullName>
    </submittedName>
</protein>
<accession>A0A0A0JAK6</accession>
<dbReference type="RefSeq" id="WP_035914827.1">
    <property type="nucleotide sequence ID" value="NZ_AVPJ01000005.1"/>
</dbReference>
<evidence type="ECO:0000313" key="3">
    <source>
        <dbReference type="EMBL" id="KGN33022.1"/>
    </source>
</evidence>
<gene>
    <name evidence="3" type="ORF">N802_16125</name>
</gene>
<evidence type="ECO:0000256" key="2">
    <source>
        <dbReference type="SAM" id="Phobius"/>
    </source>
</evidence>